<evidence type="ECO:0000259" key="11">
    <source>
        <dbReference type="PROSITE" id="PS50214"/>
    </source>
</evidence>
<sequence>MNMIDAVLYTRVLFLLDWFGVSWSFSRLTQTEHPQYHSPPDVVIPLKVTDTTGKMRPPGWVSYSMNFGGQRHIVHIKAKKLLLYKHLPVFTYTDQGALLEDHPFIQNGCYYHGYVEGDPESMVALSNCFGGFRGMLEINNIAYEIMPMMFSTTFEHLVYKMDNEETESLTRRSGFMKDKITCQIEFQEVNNFTLKQSSYEGWWTHYRIIEIVVVIDNYLYVHYTGNVSKIMMDLFIVSNIVDSIYSVLDIKVLMFGLELWTNKNPIVVDDVRKSLDLYCKWKTENILPRLKHDTTHLFIYRHLRGLSGLGSTKGMCNPLRSCAIVTFINRTLTLSAIAVAHHLGHNLGMPHDDPSTCKCLPRKCIMHEDNPPTPKFSNCSYSYFWWFTLERAQCLFEHLYTKDIFFRKRCGNGIVEDQEECDCGPLRHCAKDPCCMPNCTLSYGSTCAFGLCCKNCQYLPSGEVCRKEANICDLPEWCNGTSHKCPDDVFVENGIPCNTSAYCYERECNDRTARCRQIFGREAKSAAEICYTRVNTQGSRFGHCGLRGSTYVKCNVSDVLCGRIQCDGVKEVPSLDQHTTVHWAHYNDVNCWGTDYHHGMKIPDIGDVKDGTECGHDHLCIHRQCVHISILDSNCSPSFCNMRGICNNKHHCHCNYLWDPPNCEIQGHGGSVDSGPPPRRKRTTRFCFLCLILFIILCILILCCIRLCLKGRKKEEQEVDQQPTAVGKGLQSQPPSMVSQRPQSIPRAPSRISRTPSAIPRTNFKSLIQTNFY</sequence>
<organism evidence="13 14">
    <name type="scientific">Ictidomys tridecemlineatus</name>
    <name type="common">Thirteen-lined ground squirrel</name>
    <name type="synonym">Spermophilus tridecemlineatus</name>
    <dbReference type="NCBI Taxonomy" id="43179"/>
    <lineage>
        <taxon>Eukaryota</taxon>
        <taxon>Metazoa</taxon>
        <taxon>Chordata</taxon>
        <taxon>Craniata</taxon>
        <taxon>Vertebrata</taxon>
        <taxon>Euteleostomi</taxon>
        <taxon>Mammalia</taxon>
        <taxon>Eutheria</taxon>
        <taxon>Euarchontoglires</taxon>
        <taxon>Glires</taxon>
        <taxon>Rodentia</taxon>
        <taxon>Sciuromorpha</taxon>
        <taxon>Sciuridae</taxon>
        <taxon>Xerinae</taxon>
        <taxon>Marmotini</taxon>
        <taxon>Ictidomys</taxon>
    </lineage>
</organism>
<dbReference type="SUPFAM" id="SSF55486">
    <property type="entry name" value="Metalloproteases ('zincins'), catalytic domain"/>
    <property type="match status" value="1"/>
</dbReference>
<feature type="binding site" evidence="7">
    <location>
        <position position="351"/>
    </location>
    <ligand>
        <name>Zn(2+)</name>
        <dbReference type="ChEBI" id="CHEBI:29105"/>
        <note>catalytic</note>
    </ligand>
</feature>
<dbReference type="FunCoup" id="I3NCM1">
    <property type="interactions" value="8"/>
</dbReference>
<dbReference type="eggNOG" id="KOG3607">
    <property type="taxonomic scope" value="Eukaryota"/>
</dbReference>
<evidence type="ECO:0000256" key="3">
    <source>
        <dbReference type="ARBA" id="ARBA00022989"/>
    </source>
</evidence>
<keyword evidence="5 7" id="KW-1015">Disulfide bond</keyword>
<proteinExistence type="predicted"/>
<dbReference type="GO" id="GO:0046872">
    <property type="term" value="F:metal ion binding"/>
    <property type="evidence" value="ECO:0007669"/>
    <property type="project" value="UniProtKB-KW"/>
</dbReference>
<dbReference type="Gene3D" id="4.10.70.10">
    <property type="entry name" value="Disintegrin domain"/>
    <property type="match status" value="1"/>
</dbReference>
<dbReference type="SUPFAM" id="SSF57552">
    <property type="entry name" value="Blood coagulation inhibitor (disintegrin)"/>
    <property type="match status" value="1"/>
</dbReference>
<gene>
    <name evidence="13" type="primary">ADAM29</name>
</gene>
<dbReference type="SMART" id="SM00050">
    <property type="entry name" value="DISIN"/>
    <property type="match status" value="1"/>
</dbReference>
<feature type="compositionally biased region" description="Polar residues" evidence="8">
    <location>
        <begin position="720"/>
        <end position="743"/>
    </location>
</feature>
<dbReference type="STRING" id="43179.ENSSTOP00000022118"/>
<dbReference type="GO" id="GO:0008584">
    <property type="term" value="P:male gonad development"/>
    <property type="evidence" value="ECO:0007669"/>
    <property type="project" value="TreeGrafter"/>
</dbReference>
<keyword evidence="4 9" id="KW-0472">Membrane</keyword>
<dbReference type="GO" id="GO:0006508">
    <property type="term" value="P:proteolysis"/>
    <property type="evidence" value="ECO:0007669"/>
    <property type="project" value="InterPro"/>
</dbReference>
<evidence type="ECO:0000256" key="10">
    <source>
        <dbReference type="SAM" id="SignalP"/>
    </source>
</evidence>
<dbReference type="Proteomes" id="UP000005215">
    <property type="component" value="Unassembled WGS sequence"/>
</dbReference>
<dbReference type="Pfam" id="PF01562">
    <property type="entry name" value="Pep_M12B_propep"/>
    <property type="match status" value="1"/>
</dbReference>
<dbReference type="EMBL" id="AGTP01039504">
    <property type="status" value="NOT_ANNOTATED_CDS"/>
    <property type="molecule type" value="Genomic_DNA"/>
</dbReference>
<dbReference type="GeneTree" id="ENSGT00940000163394"/>
<evidence type="ECO:0000256" key="7">
    <source>
        <dbReference type="PROSITE-ProRule" id="PRU00276"/>
    </source>
</evidence>
<dbReference type="HOGENOM" id="CLU_012714_4_0_1"/>
<keyword evidence="2 9" id="KW-0812">Transmembrane</keyword>
<feature type="disulfide bond" evidence="6">
    <location>
        <begin position="465"/>
        <end position="485"/>
    </location>
</feature>
<dbReference type="PANTHER" id="PTHR11905:SF34">
    <property type="entry name" value="DISINTEGRIN AND METALLOPROTEINASE DOMAIN-CONTAINING PROTEIN 29"/>
    <property type="match status" value="1"/>
</dbReference>
<keyword evidence="3 9" id="KW-1133">Transmembrane helix</keyword>
<evidence type="ECO:0000256" key="8">
    <source>
        <dbReference type="SAM" id="MobiDB-lite"/>
    </source>
</evidence>
<dbReference type="Gene3D" id="3.40.390.10">
    <property type="entry name" value="Collagenase (Catalytic Domain)"/>
    <property type="match status" value="1"/>
</dbReference>
<evidence type="ECO:0000256" key="2">
    <source>
        <dbReference type="ARBA" id="ARBA00022692"/>
    </source>
</evidence>
<feature type="chain" id="PRO_5013130530" evidence="10">
    <location>
        <begin position="25"/>
        <end position="773"/>
    </location>
</feature>
<reference evidence="13" key="2">
    <citation type="submission" date="2025-08" db="UniProtKB">
        <authorList>
            <consortium name="Ensembl"/>
        </authorList>
    </citation>
    <scope>IDENTIFICATION</scope>
</reference>
<dbReference type="InterPro" id="IPR002870">
    <property type="entry name" value="Peptidase_M12B_N"/>
</dbReference>
<feature type="binding site" evidence="7">
    <location>
        <position position="345"/>
    </location>
    <ligand>
        <name>Zn(2+)</name>
        <dbReference type="ChEBI" id="CHEBI:29105"/>
        <note>catalytic</note>
    </ligand>
</feature>
<dbReference type="InterPro" id="IPR036436">
    <property type="entry name" value="Disintegrin_dom_sf"/>
</dbReference>
<dbReference type="AlphaFoldDB" id="I3NCM1"/>
<evidence type="ECO:0000256" key="1">
    <source>
        <dbReference type="ARBA" id="ARBA00004167"/>
    </source>
</evidence>
<dbReference type="InterPro" id="IPR001590">
    <property type="entry name" value="Peptidase_M12B"/>
</dbReference>
<feature type="signal peptide" evidence="10">
    <location>
        <begin position="1"/>
        <end position="24"/>
    </location>
</feature>
<dbReference type="PROSITE" id="PS00427">
    <property type="entry name" value="DISINTEGRIN_1"/>
    <property type="match status" value="1"/>
</dbReference>
<evidence type="ECO:0000313" key="13">
    <source>
        <dbReference type="Ensembl" id="ENSSTOP00000022118.2"/>
    </source>
</evidence>
<dbReference type="Ensembl" id="ENSSTOT00000022462.2">
    <property type="protein sequence ID" value="ENSSTOP00000022118.2"/>
    <property type="gene ID" value="ENSSTOG00000025632.2"/>
</dbReference>
<dbReference type="Pfam" id="PF00200">
    <property type="entry name" value="Disintegrin"/>
    <property type="match status" value="1"/>
</dbReference>
<evidence type="ECO:0000256" key="5">
    <source>
        <dbReference type="ARBA" id="ARBA00023157"/>
    </source>
</evidence>
<dbReference type="GO" id="GO:0004222">
    <property type="term" value="F:metalloendopeptidase activity"/>
    <property type="evidence" value="ECO:0007669"/>
    <property type="project" value="InterPro"/>
</dbReference>
<dbReference type="FunFam" id="4.10.70.10:FF:000001">
    <property type="entry name" value="Disintegrin and metalloproteinase domain-containing protein 22"/>
    <property type="match status" value="1"/>
</dbReference>
<dbReference type="InParanoid" id="I3NCM1"/>
<evidence type="ECO:0000256" key="4">
    <source>
        <dbReference type="ARBA" id="ARBA00023136"/>
    </source>
</evidence>
<dbReference type="PROSITE" id="PS50215">
    <property type="entry name" value="ADAM_MEPRO"/>
    <property type="match status" value="1"/>
</dbReference>
<dbReference type="InterPro" id="IPR001762">
    <property type="entry name" value="Disintegrin_dom"/>
</dbReference>
<evidence type="ECO:0000313" key="14">
    <source>
        <dbReference type="Proteomes" id="UP000005215"/>
    </source>
</evidence>
<dbReference type="GO" id="GO:1990913">
    <property type="term" value="C:sperm head plasma membrane"/>
    <property type="evidence" value="ECO:0007669"/>
    <property type="project" value="TreeGrafter"/>
</dbReference>
<feature type="domain" description="Peptidase M12B" evidence="12">
    <location>
        <begin position="207"/>
        <end position="387"/>
    </location>
</feature>
<feature type="region of interest" description="Disordered" evidence="8">
    <location>
        <begin position="719"/>
        <end position="757"/>
    </location>
</feature>
<feature type="transmembrane region" description="Helical" evidence="9">
    <location>
        <begin position="686"/>
        <end position="709"/>
    </location>
</feature>
<dbReference type="InterPro" id="IPR006586">
    <property type="entry name" value="ADAM_Cys-rich"/>
</dbReference>
<evidence type="ECO:0000259" key="12">
    <source>
        <dbReference type="PROSITE" id="PS50215"/>
    </source>
</evidence>
<evidence type="ECO:0000256" key="9">
    <source>
        <dbReference type="SAM" id="Phobius"/>
    </source>
</evidence>
<dbReference type="InterPro" id="IPR034027">
    <property type="entry name" value="Reprolysin_adamalysin"/>
</dbReference>
<accession>I3NCM1</accession>
<dbReference type="PRINTS" id="PR00289">
    <property type="entry name" value="DISINTEGRIN"/>
</dbReference>
<feature type="binding site" evidence="7">
    <location>
        <position position="341"/>
    </location>
    <ligand>
        <name>Zn(2+)</name>
        <dbReference type="ChEBI" id="CHEBI:29105"/>
        <note>catalytic</note>
    </ligand>
</feature>
<reference evidence="13" key="3">
    <citation type="submission" date="2025-09" db="UniProtKB">
        <authorList>
            <consortium name="Ensembl"/>
        </authorList>
    </citation>
    <scope>IDENTIFICATION</scope>
</reference>
<dbReference type="PANTHER" id="PTHR11905">
    <property type="entry name" value="ADAM A DISINTEGRIN AND METALLOPROTEASE DOMAIN"/>
    <property type="match status" value="1"/>
</dbReference>
<comment type="caution">
    <text evidence="7">Lacks conserved residue(s) required for the propagation of feature annotation.</text>
</comment>
<name>I3NCM1_ICTTR</name>
<keyword evidence="10" id="KW-0732">Signal</keyword>
<feature type="disulfide bond" evidence="7">
    <location>
        <begin position="359"/>
        <end position="364"/>
    </location>
</feature>
<dbReference type="Pfam" id="PF01421">
    <property type="entry name" value="Reprolysin"/>
    <property type="match status" value="1"/>
</dbReference>
<reference evidence="14" key="1">
    <citation type="submission" date="2011-11" db="EMBL/GenBank/DDBJ databases">
        <title>The Draft Genome of Spermophilus tridecemlineatus.</title>
        <authorList>
            <consortium name="The Broad Institute Genome Assembly &amp; Analysis Group"/>
            <consortium name="Computational R&amp;D Group"/>
            <consortium name="and Sequencing Platform"/>
            <person name="Di Palma F."/>
            <person name="Alfoldi J."/>
            <person name="Johnson J."/>
            <person name="Berlin A."/>
            <person name="Gnerre S."/>
            <person name="Jaffe D."/>
            <person name="MacCallum I."/>
            <person name="Young S."/>
            <person name="Walker B.J."/>
            <person name="Lindblad-Toh K."/>
        </authorList>
    </citation>
    <scope>NUCLEOTIDE SEQUENCE [LARGE SCALE GENOMIC DNA]</scope>
</reference>
<keyword evidence="14" id="KW-1185">Reference proteome</keyword>
<comment type="subcellular location">
    <subcellularLocation>
        <location evidence="1">Membrane</location>
        <topology evidence="1">Single-pass membrane protein</topology>
    </subcellularLocation>
</comment>
<protein>
    <submittedName>
        <fullName evidence="13">ADAM metallopeptidase domain 29</fullName>
    </submittedName>
</protein>
<dbReference type="CDD" id="cd04269">
    <property type="entry name" value="ZnMc_adamalysin_II_like"/>
    <property type="match status" value="1"/>
</dbReference>
<dbReference type="Pfam" id="PF08516">
    <property type="entry name" value="ADAM_CR"/>
    <property type="match status" value="1"/>
</dbReference>
<evidence type="ECO:0000256" key="6">
    <source>
        <dbReference type="PROSITE-ProRule" id="PRU00068"/>
    </source>
</evidence>
<keyword evidence="7" id="KW-0479">Metal-binding</keyword>
<keyword evidence="7" id="KW-0862">Zinc</keyword>
<dbReference type="FunFam" id="3.40.390.10:FF:000002">
    <property type="entry name" value="Disintegrin and metalloproteinase domain-containing protein 22"/>
    <property type="match status" value="1"/>
</dbReference>
<feature type="domain" description="Disintegrin" evidence="11">
    <location>
        <begin position="407"/>
        <end position="493"/>
    </location>
</feature>
<dbReference type="PROSITE" id="PS50214">
    <property type="entry name" value="DISINTEGRIN_2"/>
    <property type="match status" value="1"/>
</dbReference>
<dbReference type="InterPro" id="IPR024079">
    <property type="entry name" value="MetalloPept_cat_dom_sf"/>
</dbReference>
<dbReference type="GO" id="GO:0009897">
    <property type="term" value="C:external side of plasma membrane"/>
    <property type="evidence" value="ECO:0007669"/>
    <property type="project" value="TreeGrafter"/>
</dbReference>
<dbReference type="SMART" id="SM00608">
    <property type="entry name" value="ACR"/>
    <property type="match status" value="1"/>
</dbReference>
<dbReference type="InterPro" id="IPR018358">
    <property type="entry name" value="Disintegrin_CS"/>
</dbReference>